<dbReference type="PANTHER" id="PTHR32470">
    <property type="entry name" value="ADH DEHYDROGENASE [UBIQUINONE] 1 ALPHA SUBCOMPLEX ASSEMBLY FACTOR 2"/>
    <property type="match status" value="1"/>
</dbReference>
<dbReference type="GO" id="GO:0005739">
    <property type="term" value="C:mitochondrion"/>
    <property type="evidence" value="ECO:0007669"/>
    <property type="project" value="TreeGrafter"/>
</dbReference>
<dbReference type="InterPro" id="IPR007763">
    <property type="entry name" value="NDUFA12"/>
</dbReference>
<gene>
    <name evidence="3" type="ORF">FIBSPDRAFT_1048229</name>
</gene>
<dbReference type="InterPro" id="IPR052618">
    <property type="entry name" value="ComplexI_NDUFA12"/>
</dbReference>
<feature type="compositionally biased region" description="Basic and acidic residues" evidence="2">
    <location>
        <begin position="100"/>
        <end position="122"/>
    </location>
</feature>
<name>A0A166E1J8_9AGAM</name>
<dbReference type="Proteomes" id="UP000076532">
    <property type="component" value="Unassembled WGS sequence"/>
</dbReference>
<evidence type="ECO:0008006" key="5">
    <source>
        <dbReference type="Google" id="ProtNLM"/>
    </source>
</evidence>
<keyword evidence="4" id="KW-1185">Reference proteome</keyword>
<dbReference type="EMBL" id="KV417606">
    <property type="protein sequence ID" value="KZP15296.1"/>
    <property type="molecule type" value="Genomic_DNA"/>
</dbReference>
<sequence length="175" mass="20070">MALFRKIWQSFRRPSYFVGKDLEGNRFFEAPSSTEDARRTKRTIQYSTTDAKWAYIGGGKRIPIQWSAWLTHTRPHAPTIEELQADVARQQRMLMNVSRIEARDQAERDQRLLDNASLREPKTIPQPAKPIEPESGLKTPPPPPNRQVPSNLPKTGPDRSDEPEAWSPRARTRGS</sequence>
<organism evidence="3 4">
    <name type="scientific">Athelia psychrophila</name>
    <dbReference type="NCBI Taxonomy" id="1759441"/>
    <lineage>
        <taxon>Eukaryota</taxon>
        <taxon>Fungi</taxon>
        <taxon>Dikarya</taxon>
        <taxon>Basidiomycota</taxon>
        <taxon>Agaricomycotina</taxon>
        <taxon>Agaricomycetes</taxon>
        <taxon>Agaricomycetidae</taxon>
        <taxon>Atheliales</taxon>
        <taxon>Atheliaceae</taxon>
        <taxon>Athelia</taxon>
    </lineage>
</organism>
<dbReference type="GO" id="GO:0032981">
    <property type="term" value="P:mitochondrial respiratory chain complex I assembly"/>
    <property type="evidence" value="ECO:0007669"/>
    <property type="project" value="TreeGrafter"/>
</dbReference>
<dbReference type="STRING" id="436010.A0A166E1J8"/>
<evidence type="ECO:0000313" key="3">
    <source>
        <dbReference type="EMBL" id="KZP15296.1"/>
    </source>
</evidence>
<comment type="similarity">
    <text evidence="1">Belongs to the complex I NDUFA12 subunit family.</text>
</comment>
<dbReference type="Pfam" id="PF05071">
    <property type="entry name" value="NDUFA12"/>
    <property type="match status" value="1"/>
</dbReference>
<evidence type="ECO:0000256" key="1">
    <source>
        <dbReference type="ARBA" id="ARBA00007355"/>
    </source>
</evidence>
<dbReference type="GO" id="GO:0045271">
    <property type="term" value="C:respiratory chain complex I"/>
    <property type="evidence" value="ECO:0007669"/>
    <property type="project" value="InterPro"/>
</dbReference>
<accession>A0A166E1J8</accession>
<protein>
    <recommendedName>
        <fullName evidence="5">NADH dehydrogenase [ubiquinone] 1 alpha subcomplex subunit</fullName>
    </recommendedName>
</protein>
<evidence type="ECO:0000256" key="2">
    <source>
        <dbReference type="SAM" id="MobiDB-lite"/>
    </source>
</evidence>
<feature type="region of interest" description="Disordered" evidence="2">
    <location>
        <begin position="99"/>
        <end position="175"/>
    </location>
</feature>
<dbReference type="OrthoDB" id="10255576at2759"/>
<evidence type="ECO:0000313" key="4">
    <source>
        <dbReference type="Proteomes" id="UP000076532"/>
    </source>
</evidence>
<dbReference type="AlphaFoldDB" id="A0A166E1J8"/>
<dbReference type="PANTHER" id="PTHR32470:SF2">
    <property type="entry name" value="NADH DEHYDROGENASE [UBIQUINONE] 1 ALPHA SUBCOMPLEX ASSEMBLY FACTOR 2"/>
    <property type="match status" value="1"/>
</dbReference>
<reference evidence="3 4" key="1">
    <citation type="journal article" date="2016" name="Mol. Biol. Evol.">
        <title>Comparative Genomics of Early-Diverging Mushroom-Forming Fungi Provides Insights into the Origins of Lignocellulose Decay Capabilities.</title>
        <authorList>
            <person name="Nagy L.G."/>
            <person name="Riley R."/>
            <person name="Tritt A."/>
            <person name="Adam C."/>
            <person name="Daum C."/>
            <person name="Floudas D."/>
            <person name="Sun H."/>
            <person name="Yadav J.S."/>
            <person name="Pangilinan J."/>
            <person name="Larsson K.H."/>
            <person name="Matsuura K."/>
            <person name="Barry K."/>
            <person name="Labutti K."/>
            <person name="Kuo R."/>
            <person name="Ohm R.A."/>
            <person name="Bhattacharya S.S."/>
            <person name="Shirouzu T."/>
            <person name="Yoshinaga Y."/>
            <person name="Martin F.M."/>
            <person name="Grigoriev I.V."/>
            <person name="Hibbett D.S."/>
        </authorList>
    </citation>
    <scope>NUCLEOTIDE SEQUENCE [LARGE SCALE GENOMIC DNA]</scope>
    <source>
        <strain evidence="3 4">CBS 109695</strain>
    </source>
</reference>
<proteinExistence type="inferred from homology"/>